<dbReference type="SUPFAM" id="SSF53098">
    <property type="entry name" value="Ribonuclease H-like"/>
    <property type="match status" value="1"/>
</dbReference>
<dbReference type="Proteomes" id="UP000005408">
    <property type="component" value="Unassembled WGS sequence"/>
</dbReference>
<dbReference type="AlphaFoldDB" id="A0A8W8NVZ1"/>
<evidence type="ECO:0000313" key="3">
    <source>
        <dbReference type="Proteomes" id="UP000005408"/>
    </source>
</evidence>
<dbReference type="EnsemblMetazoa" id="G8670.1">
    <property type="protein sequence ID" value="G8670.1:cds"/>
    <property type="gene ID" value="G8670"/>
</dbReference>
<organism evidence="2 3">
    <name type="scientific">Magallana gigas</name>
    <name type="common">Pacific oyster</name>
    <name type="synonym">Crassostrea gigas</name>
    <dbReference type="NCBI Taxonomy" id="29159"/>
    <lineage>
        <taxon>Eukaryota</taxon>
        <taxon>Metazoa</taxon>
        <taxon>Spiralia</taxon>
        <taxon>Lophotrochozoa</taxon>
        <taxon>Mollusca</taxon>
        <taxon>Bivalvia</taxon>
        <taxon>Autobranchia</taxon>
        <taxon>Pteriomorphia</taxon>
        <taxon>Ostreida</taxon>
        <taxon>Ostreoidea</taxon>
        <taxon>Ostreidae</taxon>
        <taxon>Magallana</taxon>
    </lineage>
</organism>
<dbReference type="InterPro" id="IPR012337">
    <property type="entry name" value="RNaseH-like_sf"/>
</dbReference>
<keyword evidence="3" id="KW-1185">Reference proteome</keyword>
<name>A0A8W8NVZ1_MAGGI</name>
<evidence type="ECO:0000259" key="1">
    <source>
        <dbReference type="Pfam" id="PF05699"/>
    </source>
</evidence>
<evidence type="ECO:0000313" key="2">
    <source>
        <dbReference type="EnsemblMetazoa" id="G8670.1:cds"/>
    </source>
</evidence>
<protein>
    <recommendedName>
        <fullName evidence="1">HAT C-terminal dimerisation domain-containing protein</fullName>
    </recommendedName>
</protein>
<dbReference type="Pfam" id="PF05699">
    <property type="entry name" value="Dimer_Tnp_hAT"/>
    <property type="match status" value="1"/>
</dbReference>
<proteinExistence type="predicted"/>
<sequence length="162" mass="19116">MLRTHVKETIDLLHQLVENYQRKQLQDTEYQKCGDLFLEESINRLVEFYGTAKGDTFQGHRVQVRAQFDPVALRTELENFKRHLYMLRRRGCTTIQSIYKEFVLSGYCLERLFPLIYHLYYLALIIPSSTALVERGFSLMSNIVTTKRNRLTEQNTDASVKM</sequence>
<dbReference type="GO" id="GO:0046983">
    <property type="term" value="F:protein dimerization activity"/>
    <property type="evidence" value="ECO:0007669"/>
    <property type="project" value="InterPro"/>
</dbReference>
<dbReference type="InterPro" id="IPR008906">
    <property type="entry name" value="HATC_C_dom"/>
</dbReference>
<reference evidence="2" key="1">
    <citation type="submission" date="2022-08" db="UniProtKB">
        <authorList>
            <consortium name="EnsemblMetazoa"/>
        </authorList>
    </citation>
    <scope>IDENTIFICATION</scope>
    <source>
        <strain evidence="2">05x7-T-G4-1.051#20</strain>
    </source>
</reference>
<accession>A0A8W8NVZ1</accession>
<feature type="domain" description="HAT C-terminal dimerisation" evidence="1">
    <location>
        <begin position="111"/>
        <end position="158"/>
    </location>
</feature>